<dbReference type="InterPro" id="IPR029062">
    <property type="entry name" value="Class_I_gatase-like"/>
</dbReference>
<name>A0A4R2RKZ7_9BACL</name>
<reference evidence="2 3" key="1">
    <citation type="submission" date="2019-03" db="EMBL/GenBank/DDBJ databases">
        <title>Genomic Encyclopedia of Type Strains, Phase IV (KMG-IV): sequencing the most valuable type-strain genomes for metagenomic binning, comparative biology and taxonomic classification.</title>
        <authorList>
            <person name="Goeker M."/>
        </authorList>
    </citation>
    <scope>NUCLEOTIDE SEQUENCE [LARGE SCALE GENOMIC DNA]</scope>
    <source>
        <strain evidence="2 3">DSM 46831</strain>
    </source>
</reference>
<dbReference type="OrthoDB" id="505641at2"/>
<dbReference type="SUPFAM" id="SSF52317">
    <property type="entry name" value="Class I glutamine amidotransferase-like"/>
    <property type="match status" value="1"/>
</dbReference>
<organism evidence="2 3">
    <name type="scientific">Baia soyae</name>
    <dbReference type="NCBI Taxonomy" id="1544746"/>
    <lineage>
        <taxon>Bacteria</taxon>
        <taxon>Bacillati</taxon>
        <taxon>Bacillota</taxon>
        <taxon>Bacilli</taxon>
        <taxon>Bacillales</taxon>
        <taxon>Thermoactinomycetaceae</taxon>
        <taxon>Baia</taxon>
    </lineage>
</organism>
<feature type="domain" description="N,N-dimethylformamidase beta subunit-like C-terminal" evidence="1">
    <location>
        <begin position="200"/>
        <end position="551"/>
    </location>
</feature>
<dbReference type="EMBL" id="SLXV01000039">
    <property type="protein sequence ID" value="TCP64582.1"/>
    <property type="molecule type" value="Genomic_DNA"/>
</dbReference>
<evidence type="ECO:0000313" key="2">
    <source>
        <dbReference type="EMBL" id="TCP64582.1"/>
    </source>
</evidence>
<comment type="caution">
    <text evidence="2">The sequence shown here is derived from an EMBL/GenBank/DDBJ whole genome shotgun (WGS) entry which is preliminary data.</text>
</comment>
<dbReference type="Proteomes" id="UP000294746">
    <property type="component" value="Unassembled WGS sequence"/>
</dbReference>
<protein>
    <recommendedName>
        <fullName evidence="1">N,N-dimethylformamidase beta subunit-like C-terminal domain-containing protein</fullName>
    </recommendedName>
</protein>
<dbReference type="Pfam" id="PF20254">
    <property type="entry name" value="DMFA2_C"/>
    <property type="match status" value="1"/>
</dbReference>
<dbReference type="AlphaFoldDB" id="A0A4R2RKZ7"/>
<evidence type="ECO:0000259" key="1">
    <source>
        <dbReference type="Pfam" id="PF20254"/>
    </source>
</evidence>
<dbReference type="InterPro" id="IPR046540">
    <property type="entry name" value="DMFA2_C"/>
</dbReference>
<proteinExistence type="predicted"/>
<sequence length="575" mass="64654">MNRREFLKKSIQVVVTTLSLSVLPASDILGRSELVKRYMKKHPLGKRINYDSVQITKAMQSVLKIKYKNPLPKALSINIIIDKDINIPCGENNNPITEVIPISKVQVETDKGSEEISIVKINISPELFAGSPIYVDVQSKHPKQIRPIEMEFEFSAAPIVENKHDIEGYTSFVTYNPGEKIELKVHSPLPSFSIDFIRYGAEEKLVHQIKNVSGTKQNYDLYAYRNGANWETSHVFQIPLDWQTGLYGARLYDSSGKEFHVSFNLRDTSYVSRPKNKRIAILSSTNTWQAYNSWGGASLYWYSAPDHIKPSDSAQLISTQRPNPSATPVGLVTHLTSGEKCILAWLEKNHFPYSLISDWDLHHQPHLLNDFGTLIINTHGEYWTKEMYDALEQFLDHGGNVIYLSGNGCYWKTVIKENWMEVKKDGAHHLLNGERGGLWRDLNRTESGVLGVRFNGPATNMFYPYKIKNADHWIFANTGLKNGDLVGEKGLLGGASGHETDIMDEFTPKNTILLAKGANPKKKQGAEMIYYDHPKGGGVFSVGSIAFGSSLIVDPILSKIVKNVLDRFLSNNGLK</sequence>
<gene>
    <name evidence="2" type="ORF">EDD57_13912</name>
</gene>
<accession>A0A4R2RKZ7</accession>
<evidence type="ECO:0000313" key="3">
    <source>
        <dbReference type="Proteomes" id="UP000294746"/>
    </source>
</evidence>
<keyword evidence="3" id="KW-1185">Reference proteome</keyword>
<dbReference type="RefSeq" id="WP_131849560.1">
    <property type="nucleotide sequence ID" value="NZ_SLXV01000039.1"/>
</dbReference>